<evidence type="ECO:0000259" key="1">
    <source>
        <dbReference type="Pfam" id="PF01548"/>
    </source>
</evidence>
<evidence type="ECO:0000259" key="2">
    <source>
        <dbReference type="Pfam" id="PF02371"/>
    </source>
</evidence>
<organism evidence="3 4">
    <name type="scientific">Caulobacter ginsengisoli</name>
    <dbReference type="NCBI Taxonomy" id="400775"/>
    <lineage>
        <taxon>Bacteria</taxon>
        <taxon>Pseudomonadati</taxon>
        <taxon>Pseudomonadota</taxon>
        <taxon>Alphaproteobacteria</taxon>
        <taxon>Caulobacterales</taxon>
        <taxon>Caulobacteraceae</taxon>
        <taxon>Caulobacter</taxon>
    </lineage>
</organism>
<feature type="domain" description="Transposase IS110-like N-terminal" evidence="1">
    <location>
        <begin position="11"/>
        <end position="145"/>
    </location>
</feature>
<protein>
    <submittedName>
        <fullName evidence="3">Transposase</fullName>
    </submittedName>
</protein>
<comment type="caution">
    <text evidence="3">The sequence shown here is derived from an EMBL/GenBank/DDBJ whole genome shotgun (WGS) entry which is preliminary data.</text>
</comment>
<proteinExistence type="predicted"/>
<dbReference type="Pfam" id="PF01548">
    <property type="entry name" value="DEDD_Tnp_IS110"/>
    <property type="match status" value="1"/>
</dbReference>
<dbReference type="InterPro" id="IPR002525">
    <property type="entry name" value="Transp_IS110-like_N"/>
</dbReference>
<feature type="domain" description="Transposase IS116/IS110/IS902 C-terminal" evidence="2">
    <location>
        <begin position="194"/>
        <end position="276"/>
    </location>
</feature>
<dbReference type="Proteomes" id="UP001228905">
    <property type="component" value="Unassembled WGS sequence"/>
</dbReference>
<evidence type="ECO:0000313" key="4">
    <source>
        <dbReference type="Proteomes" id="UP001228905"/>
    </source>
</evidence>
<evidence type="ECO:0000313" key="3">
    <source>
        <dbReference type="EMBL" id="MDQ0467004.1"/>
    </source>
</evidence>
<dbReference type="PANTHER" id="PTHR33055">
    <property type="entry name" value="TRANSPOSASE FOR INSERTION SEQUENCE ELEMENT IS1111A"/>
    <property type="match status" value="1"/>
</dbReference>
<reference evidence="3 4" key="1">
    <citation type="submission" date="2023-07" db="EMBL/GenBank/DDBJ databases">
        <title>Genomic Encyclopedia of Type Strains, Phase IV (KMG-IV): sequencing the most valuable type-strain genomes for metagenomic binning, comparative biology and taxonomic classification.</title>
        <authorList>
            <person name="Goeker M."/>
        </authorList>
    </citation>
    <scope>NUCLEOTIDE SEQUENCE [LARGE SCALE GENOMIC DNA]</scope>
    <source>
        <strain evidence="3 4">DSM 18695</strain>
    </source>
</reference>
<dbReference type="PANTHER" id="PTHR33055:SF3">
    <property type="entry name" value="PUTATIVE TRANSPOSASE FOR IS117-RELATED"/>
    <property type="match status" value="1"/>
</dbReference>
<dbReference type="EMBL" id="JAUSVS010000021">
    <property type="protein sequence ID" value="MDQ0467004.1"/>
    <property type="molecule type" value="Genomic_DNA"/>
</dbReference>
<dbReference type="RefSeq" id="WP_307353292.1">
    <property type="nucleotide sequence ID" value="NZ_JAUSVS010000021.1"/>
</dbReference>
<name>A0ABU0IYC0_9CAUL</name>
<keyword evidence="4" id="KW-1185">Reference proteome</keyword>
<gene>
    <name evidence="3" type="ORF">QO010_004801</name>
</gene>
<accession>A0ABU0IYC0</accession>
<dbReference type="Pfam" id="PF02371">
    <property type="entry name" value="Transposase_20"/>
    <property type="match status" value="1"/>
</dbReference>
<sequence>MERVQPNTKIAGIDVSKKELVTAVHGLEDIVKTPNDVAGFKTLIGWLKAKGVFRVGLEATGGYERGVRAALGEVGLEVVVHQPLEVKLFARVKRLKAKNDEKDARLIAAATVQVDTVRALQDPRLLDLANRLTAYEQVSDQLAQLRAFMEHAGPKDVVVLLRRHIVSLERLKAKLADGVVERIHAHPDLNDRYRLLLTLPGIGPIVASTLVVRMPELGDMTPAQAASLLGVAPFDRDSGTFKGQRRIAGGRDRPRRMVYLAALNAKRRNPHFKAFAERLKAKGKPPKVIVIAVARKLIEAANLVLSRGQPWVTQMTATT</sequence>
<dbReference type="InterPro" id="IPR047650">
    <property type="entry name" value="Transpos_IS110"/>
</dbReference>
<dbReference type="InterPro" id="IPR003346">
    <property type="entry name" value="Transposase_20"/>
</dbReference>
<dbReference type="NCBIfam" id="NF033542">
    <property type="entry name" value="transpos_IS110"/>
    <property type="match status" value="1"/>
</dbReference>